<keyword evidence="1 5" id="KW-0489">Methyltransferase</keyword>
<dbReference type="STRING" id="1121937.GCA_000423125_02994"/>
<evidence type="ECO:0000259" key="6">
    <source>
        <dbReference type="Pfam" id="PF05175"/>
    </source>
</evidence>
<feature type="domain" description="Methyltransferase small" evidence="6">
    <location>
        <begin position="104"/>
        <end position="188"/>
    </location>
</feature>
<dbReference type="EC" id="2.1.1.297" evidence="5"/>
<sequence length="277" mass="29633">MSAVEACLRAGNDLPGDSARRDAEILLTHVLGKPRSWLYAWPDAQLTPAQAEHYVELLARRRAGEPVAYLTGVREFWSLNLEVTSATLIPRPETETLVDWALALPLPADARVLDLGTGSGAIAVALAVERTGWDLTALDTAAPALAVAERNVARLCPGRVQCLQSHWFAAVAGRQYALVVSNPPYVEADSPWMAQGDVRFEPAAALVAGEQGLDDLEALCAAAPAHVAPGGWLLLEHGFQQGATVRELMRASGFVAVETRCDLAGHERVTGGCWRAD</sequence>
<feature type="binding site" evidence="5">
    <location>
        <position position="139"/>
    </location>
    <ligand>
        <name>S-adenosyl-L-methionine</name>
        <dbReference type="ChEBI" id="CHEBI:59789"/>
    </ligand>
</feature>
<feature type="binding site" evidence="5">
    <location>
        <position position="167"/>
    </location>
    <ligand>
        <name>S-adenosyl-L-methionine</name>
        <dbReference type="ChEBI" id="CHEBI:59789"/>
    </ligand>
</feature>
<gene>
    <name evidence="5 8" type="primary">prmC</name>
    <name evidence="8" type="ORF">DCP75_14805</name>
</gene>
<dbReference type="Proteomes" id="UP000259273">
    <property type="component" value="Unassembled WGS sequence"/>
</dbReference>
<accession>A0A3C1KQW1</accession>
<dbReference type="GO" id="GO:0003676">
    <property type="term" value="F:nucleic acid binding"/>
    <property type="evidence" value="ECO:0007669"/>
    <property type="project" value="InterPro"/>
</dbReference>
<dbReference type="InterPro" id="IPR004556">
    <property type="entry name" value="HemK-like"/>
</dbReference>
<feature type="binding site" evidence="5">
    <location>
        <begin position="116"/>
        <end position="120"/>
    </location>
    <ligand>
        <name>S-adenosyl-L-methionine</name>
        <dbReference type="ChEBI" id="CHEBI:59789"/>
    </ligand>
</feature>
<feature type="binding site" evidence="5">
    <location>
        <position position="182"/>
    </location>
    <ligand>
        <name>S-adenosyl-L-methionine</name>
        <dbReference type="ChEBI" id="CHEBI:59789"/>
    </ligand>
</feature>
<comment type="function">
    <text evidence="5">Methylates the class 1 translation termination release factors RF1/PrfA and RF2/PrfB on the glutamine residue of the universally conserved GGQ motif.</text>
</comment>
<evidence type="ECO:0000256" key="3">
    <source>
        <dbReference type="ARBA" id="ARBA00022691"/>
    </source>
</evidence>
<keyword evidence="2 5" id="KW-0808">Transferase</keyword>
<comment type="catalytic activity">
    <reaction evidence="4 5">
        <text>L-glutaminyl-[peptide chain release factor] + S-adenosyl-L-methionine = N(5)-methyl-L-glutaminyl-[peptide chain release factor] + S-adenosyl-L-homocysteine + H(+)</text>
        <dbReference type="Rhea" id="RHEA:42896"/>
        <dbReference type="Rhea" id="RHEA-COMP:10271"/>
        <dbReference type="Rhea" id="RHEA-COMP:10272"/>
        <dbReference type="ChEBI" id="CHEBI:15378"/>
        <dbReference type="ChEBI" id="CHEBI:30011"/>
        <dbReference type="ChEBI" id="CHEBI:57856"/>
        <dbReference type="ChEBI" id="CHEBI:59789"/>
        <dbReference type="ChEBI" id="CHEBI:61891"/>
        <dbReference type="EC" id="2.1.1.297"/>
    </reaction>
</comment>
<evidence type="ECO:0000256" key="2">
    <source>
        <dbReference type="ARBA" id="ARBA00022679"/>
    </source>
</evidence>
<evidence type="ECO:0000313" key="8">
    <source>
        <dbReference type="EMBL" id="HAN28961.1"/>
    </source>
</evidence>
<dbReference type="InterPro" id="IPR029063">
    <property type="entry name" value="SAM-dependent_MTases_sf"/>
</dbReference>
<dbReference type="EMBL" id="DMND01000199">
    <property type="protein sequence ID" value="HAN28961.1"/>
    <property type="molecule type" value="Genomic_DNA"/>
</dbReference>
<protein>
    <recommendedName>
        <fullName evidence="5">Release factor glutamine methyltransferase</fullName>
        <shortName evidence="5">RF MTase</shortName>
        <ecNumber evidence="5">2.1.1.297</ecNumber>
    </recommendedName>
    <alternativeName>
        <fullName evidence="5">N5-glutamine methyltransferase PrmC</fullName>
    </alternativeName>
    <alternativeName>
        <fullName evidence="5">Protein-(glutamine-N5) MTase PrmC</fullName>
    </alternativeName>
    <alternativeName>
        <fullName evidence="5">Protein-glutamine N-methyltransferase PrmC</fullName>
    </alternativeName>
</protein>
<dbReference type="HAMAP" id="MF_02126">
    <property type="entry name" value="RF_methyltr_PrmC"/>
    <property type="match status" value="1"/>
</dbReference>
<evidence type="ECO:0000256" key="1">
    <source>
        <dbReference type="ARBA" id="ARBA00022603"/>
    </source>
</evidence>
<organism evidence="8 9">
    <name type="scientific">Haliea salexigens</name>
    <dbReference type="NCBI Taxonomy" id="287487"/>
    <lineage>
        <taxon>Bacteria</taxon>
        <taxon>Pseudomonadati</taxon>
        <taxon>Pseudomonadota</taxon>
        <taxon>Gammaproteobacteria</taxon>
        <taxon>Cellvibrionales</taxon>
        <taxon>Halieaceae</taxon>
        <taxon>Haliea</taxon>
    </lineage>
</organism>
<dbReference type="Gene3D" id="1.10.8.10">
    <property type="entry name" value="DNA helicase RuvA subunit, C-terminal domain"/>
    <property type="match status" value="1"/>
</dbReference>
<dbReference type="InterPro" id="IPR019874">
    <property type="entry name" value="RF_methyltr_PrmC"/>
</dbReference>
<dbReference type="NCBIfam" id="TIGR00536">
    <property type="entry name" value="hemK_fam"/>
    <property type="match status" value="1"/>
</dbReference>
<dbReference type="Pfam" id="PF17827">
    <property type="entry name" value="PrmC_N"/>
    <property type="match status" value="1"/>
</dbReference>
<feature type="binding site" evidence="5">
    <location>
        <begin position="182"/>
        <end position="185"/>
    </location>
    <ligand>
        <name>substrate</name>
    </ligand>
</feature>
<dbReference type="Pfam" id="PF05175">
    <property type="entry name" value="MTS"/>
    <property type="match status" value="1"/>
</dbReference>
<evidence type="ECO:0000259" key="7">
    <source>
        <dbReference type="Pfam" id="PF17827"/>
    </source>
</evidence>
<proteinExistence type="inferred from homology"/>
<dbReference type="FunFam" id="3.40.50.150:FF:000053">
    <property type="entry name" value="Release factor glutamine methyltransferase"/>
    <property type="match status" value="1"/>
</dbReference>
<dbReference type="GO" id="GO:0032259">
    <property type="term" value="P:methylation"/>
    <property type="evidence" value="ECO:0007669"/>
    <property type="project" value="UniProtKB-KW"/>
</dbReference>
<dbReference type="PANTHER" id="PTHR18895">
    <property type="entry name" value="HEMK METHYLTRANSFERASE"/>
    <property type="match status" value="1"/>
</dbReference>
<evidence type="ECO:0000256" key="4">
    <source>
        <dbReference type="ARBA" id="ARBA00048391"/>
    </source>
</evidence>
<comment type="caution">
    <text evidence="8">The sequence shown here is derived from an EMBL/GenBank/DDBJ whole genome shotgun (WGS) entry which is preliminary data.</text>
</comment>
<dbReference type="InterPro" id="IPR040758">
    <property type="entry name" value="PrmC_N"/>
</dbReference>
<keyword evidence="3 5" id="KW-0949">S-adenosyl-L-methionine</keyword>
<dbReference type="InterPro" id="IPR007848">
    <property type="entry name" value="Small_mtfrase_dom"/>
</dbReference>
<dbReference type="Gene3D" id="3.40.50.150">
    <property type="entry name" value="Vaccinia Virus protein VP39"/>
    <property type="match status" value="1"/>
</dbReference>
<dbReference type="InterPro" id="IPR050320">
    <property type="entry name" value="N5-glutamine_MTase"/>
</dbReference>
<dbReference type="AlphaFoldDB" id="A0A3C1KQW1"/>
<dbReference type="GO" id="GO:0102559">
    <property type="term" value="F:peptide chain release factor N(5)-glutamine methyltransferase activity"/>
    <property type="evidence" value="ECO:0007669"/>
    <property type="project" value="UniProtKB-EC"/>
</dbReference>
<dbReference type="InterPro" id="IPR002052">
    <property type="entry name" value="DNA_methylase_N6_adenine_CS"/>
</dbReference>
<dbReference type="NCBIfam" id="TIGR03534">
    <property type="entry name" value="RF_mod_PrmC"/>
    <property type="match status" value="1"/>
</dbReference>
<name>A0A3C1KQW1_9GAMM</name>
<dbReference type="PANTHER" id="PTHR18895:SF74">
    <property type="entry name" value="MTRF1L RELEASE FACTOR GLUTAMINE METHYLTRANSFERASE"/>
    <property type="match status" value="1"/>
</dbReference>
<evidence type="ECO:0000313" key="9">
    <source>
        <dbReference type="Proteomes" id="UP000259273"/>
    </source>
</evidence>
<reference evidence="8 9" key="1">
    <citation type="journal article" date="2018" name="Nat. Biotechnol.">
        <title>A standardized bacterial taxonomy based on genome phylogeny substantially revises the tree of life.</title>
        <authorList>
            <person name="Parks D.H."/>
            <person name="Chuvochina M."/>
            <person name="Waite D.W."/>
            <person name="Rinke C."/>
            <person name="Skarshewski A."/>
            <person name="Chaumeil P.A."/>
            <person name="Hugenholtz P."/>
        </authorList>
    </citation>
    <scope>NUCLEOTIDE SEQUENCE [LARGE SCALE GENOMIC DNA]</scope>
    <source>
        <strain evidence="8">UBA9158</strain>
    </source>
</reference>
<dbReference type="SUPFAM" id="SSF53335">
    <property type="entry name" value="S-adenosyl-L-methionine-dependent methyltransferases"/>
    <property type="match status" value="1"/>
</dbReference>
<evidence type="ECO:0000256" key="5">
    <source>
        <dbReference type="HAMAP-Rule" id="MF_02126"/>
    </source>
</evidence>
<dbReference type="CDD" id="cd02440">
    <property type="entry name" value="AdoMet_MTases"/>
    <property type="match status" value="1"/>
</dbReference>
<comment type="similarity">
    <text evidence="5">Belongs to the protein N5-glutamine methyltransferase family. PrmC subfamily.</text>
</comment>
<dbReference type="PROSITE" id="PS00092">
    <property type="entry name" value="N6_MTASE"/>
    <property type="match status" value="1"/>
</dbReference>
<feature type="domain" description="Release factor glutamine methyltransferase N-terminal" evidence="7">
    <location>
        <begin position="17"/>
        <end position="72"/>
    </location>
</feature>